<evidence type="ECO:0000256" key="1">
    <source>
        <dbReference type="SAM" id="SignalP"/>
    </source>
</evidence>
<dbReference type="EMBL" id="QZBD01000177">
    <property type="protein sequence ID" value="THY25688.1"/>
    <property type="molecule type" value="Genomic_DNA"/>
</dbReference>
<feature type="signal peptide" evidence="1">
    <location>
        <begin position="1"/>
        <end position="18"/>
    </location>
</feature>
<gene>
    <name evidence="2" type="ORF">D6D01_04994</name>
</gene>
<dbReference type="Proteomes" id="UP000306584">
    <property type="component" value="Unassembled WGS sequence"/>
</dbReference>
<reference evidence="2 3" key="1">
    <citation type="submission" date="2018-10" db="EMBL/GenBank/DDBJ databases">
        <title>Fifty Aureobasidium pullulans genomes reveal a recombining polyextremotolerant generalist.</title>
        <authorList>
            <person name="Gostincar C."/>
            <person name="Turk M."/>
            <person name="Zajc J."/>
            <person name="Gunde-Cimerman N."/>
        </authorList>
    </citation>
    <scope>NUCLEOTIDE SEQUENCE [LARGE SCALE GENOMIC DNA]</scope>
    <source>
        <strain evidence="2 3">EXF-6604</strain>
    </source>
</reference>
<comment type="caution">
    <text evidence="2">The sequence shown here is derived from an EMBL/GenBank/DDBJ whole genome shotgun (WGS) entry which is preliminary data.</text>
</comment>
<feature type="chain" id="PRO_5020431274" evidence="1">
    <location>
        <begin position="19"/>
        <end position="179"/>
    </location>
</feature>
<accession>A0A4S9L9J8</accession>
<sequence>MRTSILFTVAALVGILLGHSHPHQDPPQPEVTENARLKGNDVRILNRPINRASTAASLKTTTWDPPSGMVSAFEEAWTETLKRRPHGHGAFDENREFIPKLMANYHRTGAGKINYCVAMSNERNATALERENMKSGLQRAMQEWVDTLVGFEGFPITNADLDVDYESGKCSKEDTRVGC</sequence>
<evidence type="ECO:0000313" key="3">
    <source>
        <dbReference type="Proteomes" id="UP000306584"/>
    </source>
</evidence>
<proteinExistence type="predicted"/>
<name>A0A4S9L9J8_AURPU</name>
<dbReference type="AlphaFoldDB" id="A0A4S9L9J8"/>
<keyword evidence="1" id="KW-0732">Signal</keyword>
<evidence type="ECO:0000313" key="2">
    <source>
        <dbReference type="EMBL" id="THY25688.1"/>
    </source>
</evidence>
<organism evidence="2 3">
    <name type="scientific">Aureobasidium pullulans</name>
    <name type="common">Black yeast</name>
    <name type="synonym">Pullularia pullulans</name>
    <dbReference type="NCBI Taxonomy" id="5580"/>
    <lineage>
        <taxon>Eukaryota</taxon>
        <taxon>Fungi</taxon>
        <taxon>Dikarya</taxon>
        <taxon>Ascomycota</taxon>
        <taxon>Pezizomycotina</taxon>
        <taxon>Dothideomycetes</taxon>
        <taxon>Dothideomycetidae</taxon>
        <taxon>Dothideales</taxon>
        <taxon>Saccotheciaceae</taxon>
        <taxon>Aureobasidium</taxon>
    </lineage>
</organism>
<protein>
    <submittedName>
        <fullName evidence="2">Uncharacterized protein</fullName>
    </submittedName>
</protein>